<dbReference type="EMBL" id="CP108195">
    <property type="protein sequence ID" value="WTS18112.1"/>
    <property type="molecule type" value="Genomic_DNA"/>
</dbReference>
<protein>
    <recommendedName>
        <fullName evidence="3">Secreted protein</fullName>
    </recommendedName>
</protein>
<sequence length="88" mass="9133">MRNVQKIAAVAVATCGILFAGIGGASADTGNGGDNIPVLSNFNQLDWDDSPFCGIQVKTKDSEQKTSCPVVHNEGSSNSPVYIITFGS</sequence>
<name>A0AAU1ULJ6_9ACTN</name>
<evidence type="ECO:0000256" key="1">
    <source>
        <dbReference type="SAM" id="SignalP"/>
    </source>
</evidence>
<proteinExistence type="predicted"/>
<feature type="signal peptide" evidence="1">
    <location>
        <begin position="1"/>
        <end position="27"/>
    </location>
</feature>
<organism evidence="2">
    <name type="scientific">Streptomyces sp. NBC_00119</name>
    <dbReference type="NCBI Taxonomy" id="2975659"/>
    <lineage>
        <taxon>Bacteria</taxon>
        <taxon>Bacillati</taxon>
        <taxon>Actinomycetota</taxon>
        <taxon>Actinomycetes</taxon>
        <taxon>Kitasatosporales</taxon>
        <taxon>Streptomycetaceae</taxon>
        <taxon>Streptomyces</taxon>
    </lineage>
</organism>
<feature type="chain" id="PRO_5043345219" description="Secreted protein" evidence="1">
    <location>
        <begin position="28"/>
        <end position="88"/>
    </location>
</feature>
<gene>
    <name evidence="2" type="ORF">OHU69_48325</name>
</gene>
<reference evidence="2" key="1">
    <citation type="submission" date="2022-10" db="EMBL/GenBank/DDBJ databases">
        <title>The complete genomes of actinobacterial strains from the NBC collection.</title>
        <authorList>
            <person name="Joergensen T.S."/>
            <person name="Alvarez Arevalo M."/>
            <person name="Sterndorff E.B."/>
            <person name="Faurdal D."/>
            <person name="Vuksanovic O."/>
            <person name="Mourched A.-S."/>
            <person name="Charusanti P."/>
            <person name="Shaw S."/>
            <person name="Blin K."/>
            <person name="Weber T."/>
        </authorList>
    </citation>
    <scope>NUCLEOTIDE SEQUENCE</scope>
    <source>
        <strain evidence="2">NBC_00119</strain>
    </source>
</reference>
<keyword evidence="1" id="KW-0732">Signal</keyword>
<evidence type="ECO:0008006" key="3">
    <source>
        <dbReference type="Google" id="ProtNLM"/>
    </source>
</evidence>
<evidence type="ECO:0000313" key="2">
    <source>
        <dbReference type="EMBL" id="WTS18112.1"/>
    </source>
</evidence>
<accession>A0AAU1ULJ6</accession>
<dbReference type="AlphaFoldDB" id="A0AAU1ULJ6"/>